<feature type="domain" description="Reverse transcriptase Ty1/copia-type" evidence="1">
    <location>
        <begin position="7"/>
        <end position="132"/>
    </location>
</feature>
<accession>A0A9Q3HVU8</accession>
<evidence type="ECO:0000313" key="2">
    <source>
        <dbReference type="EMBL" id="MBW0516909.1"/>
    </source>
</evidence>
<evidence type="ECO:0000259" key="1">
    <source>
        <dbReference type="Pfam" id="PF07727"/>
    </source>
</evidence>
<evidence type="ECO:0000313" key="3">
    <source>
        <dbReference type="Proteomes" id="UP000765509"/>
    </source>
</evidence>
<gene>
    <name evidence="2" type="ORF">O181_056624</name>
</gene>
<comment type="caution">
    <text evidence="2">The sequence shown here is derived from an EMBL/GenBank/DDBJ whole genome shotgun (WGS) entry which is preliminary data.</text>
</comment>
<dbReference type="EMBL" id="AVOT02025555">
    <property type="protein sequence ID" value="MBW0516909.1"/>
    <property type="molecule type" value="Genomic_DNA"/>
</dbReference>
<proteinExistence type="predicted"/>
<reference evidence="2" key="1">
    <citation type="submission" date="2021-03" db="EMBL/GenBank/DDBJ databases">
        <title>Draft genome sequence of rust myrtle Austropuccinia psidii MF-1, a brazilian biotype.</title>
        <authorList>
            <person name="Quecine M.C."/>
            <person name="Pachon D.M.R."/>
            <person name="Bonatelli M.L."/>
            <person name="Correr F.H."/>
            <person name="Franceschini L.M."/>
            <person name="Leite T.F."/>
            <person name="Margarido G.R.A."/>
            <person name="Almeida C.A."/>
            <person name="Ferrarezi J.A."/>
            <person name="Labate C.A."/>
        </authorList>
    </citation>
    <scope>NUCLEOTIDE SEQUENCE</scope>
    <source>
        <strain evidence="2">MF-1</strain>
    </source>
</reference>
<sequence length="200" mass="22268">MATGKYTVLQLNKSLYGTKQAARCWWMHPTAILKDIGFTANEEDPSSYSYKIKLGNALLWIHVDDGTLMASSDKISSHIVLQLNSKLNIKWDNDVSSLVGITISCVNDGYLLSQPELIAKAVGMSNNTTTVTLPLLHNCYLISNPTSTMDIAYHQQIGVLLYISQGSRPDITFAVNYLARFSMGTNVYHWNALEQLLSYL</sequence>
<dbReference type="AlphaFoldDB" id="A0A9Q3HVU8"/>
<name>A0A9Q3HVU8_9BASI</name>
<protein>
    <recommendedName>
        <fullName evidence="1">Reverse transcriptase Ty1/copia-type domain-containing protein</fullName>
    </recommendedName>
</protein>
<dbReference type="InterPro" id="IPR013103">
    <property type="entry name" value="RVT_2"/>
</dbReference>
<dbReference type="Pfam" id="PF07727">
    <property type="entry name" value="RVT_2"/>
    <property type="match status" value="1"/>
</dbReference>
<keyword evidence="3" id="KW-1185">Reference proteome</keyword>
<dbReference type="Proteomes" id="UP000765509">
    <property type="component" value="Unassembled WGS sequence"/>
</dbReference>
<organism evidence="2 3">
    <name type="scientific">Austropuccinia psidii MF-1</name>
    <dbReference type="NCBI Taxonomy" id="1389203"/>
    <lineage>
        <taxon>Eukaryota</taxon>
        <taxon>Fungi</taxon>
        <taxon>Dikarya</taxon>
        <taxon>Basidiomycota</taxon>
        <taxon>Pucciniomycotina</taxon>
        <taxon>Pucciniomycetes</taxon>
        <taxon>Pucciniales</taxon>
        <taxon>Sphaerophragmiaceae</taxon>
        <taxon>Austropuccinia</taxon>
    </lineage>
</organism>